<evidence type="ECO:0000313" key="1">
    <source>
        <dbReference type="EMBL" id="GBM26960.1"/>
    </source>
</evidence>
<dbReference type="PANTHER" id="PTHR46409:SF1">
    <property type="entry name" value="HTH PSQ-TYPE DOMAIN-CONTAINING PROTEIN"/>
    <property type="match status" value="1"/>
</dbReference>
<organism evidence="1 2">
    <name type="scientific">Araneus ventricosus</name>
    <name type="common">Orbweaver spider</name>
    <name type="synonym">Epeira ventricosa</name>
    <dbReference type="NCBI Taxonomy" id="182803"/>
    <lineage>
        <taxon>Eukaryota</taxon>
        <taxon>Metazoa</taxon>
        <taxon>Ecdysozoa</taxon>
        <taxon>Arthropoda</taxon>
        <taxon>Chelicerata</taxon>
        <taxon>Arachnida</taxon>
        <taxon>Araneae</taxon>
        <taxon>Araneomorphae</taxon>
        <taxon>Entelegynae</taxon>
        <taxon>Araneoidea</taxon>
        <taxon>Araneidae</taxon>
        <taxon>Araneus</taxon>
    </lineage>
</organism>
<keyword evidence="2" id="KW-1185">Reference proteome</keyword>
<dbReference type="PANTHER" id="PTHR46409">
    <property type="entry name" value="HTH PSQ-TYPE DOMAIN-CONTAINING PROTEIN"/>
    <property type="match status" value="1"/>
</dbReference>
<accession>A0A4Y2ECU3</accession>
<gene>
    <name evidence="1" type="ORF">AVEN_196901_1</name>
</gene>
<dbReference type="Proteomes" id="UP000499080">
    <property type="component" value="Unassembled WGS sequence"/>
</dbReference>
<evidence type="ECO:0000313" key="2">
    <source>
        <dbReference type="Proteomes" id="UP000499080"/>
    </source>
</evidence>
<dbReference type="AlphaFoldDB" id="A0A4Y2ECU3"/>
<protein>
    <submittedName>
        <fullName evidence="1">Uncharacterized protein</fullName>
    </submittedName>
</protein>
<proteinExistence type="predicted"/>
<sequence length="272" mass="31286">MPGPEEWFQLPYYRLFYALAERVNWVVLTLSSRQHLLHASASIPHGGYGCWFLLGSGLPSSLDLKDIKKLSTDQQYLYRIYFAIKDGSCCSSITDNGPGKLSHARWLSTPNRLLPSYIDTPSPLQNLIILVNYAMLVYAPMWFEIKMKSNCQYGAQHFCKMISLARQLPDNVKQIIYKVFSNNAYFAHTEHLSLTMLHESSKHVRESAVRRFLGARDNKTKNSGGLRFSKLPKLNFEAANYIDLIDWSNCVVTETTYNAYKQAYAYKEQRLE</sequence>
<dbReference type="OrthoDB" id="8054759at2759"/>
<comment type="caution">
    <text evidence="1">The sequence shown here is derived from an EMBL/GenBank/DDBJ whole genome shotgun (WGS) entry which is preliminary data.</text>
</comment>
<reference evidence="1 2" key="1">
    <citation type="journal article" date="2019" name="Sci. Rep.">
        <title>Orb-weaving spider Araneus ventricosus genome elucidates the spidroin gene catalogue.</title>
        <authorList>
            <person name="Kono N."/>
            <person name="Nakamura H."/>
            <person name="Ohtoshi R."/>
            <person name="Moran D.A.P."/>
            <person name="Shinohara A."/>
            <person name="Yoshida Y."/>
            <person name="Fujiwara M."/>
            <person name="Mori M."/>
            <person name="Tomita M."/>
            <person name="Arakawa K."/>
        </authorList>
    </citation>
    <scope>NUCLEOTIDE SEQUENCE [LARGE SCALE GENOMIC DNA]</scope>
</reference>
<dbReference type="EMBL" id="BGPR01000573">
    <property type="protein sequence ID" value="GBM26960.1"/>
    <property type="molecule type" value="Genomic_DNA"/>
</dbReference>
<name>A0A4Y2ECU3_ARAVE</name>